<reference evidence="1 2" key="1">
    <citation type="journal article" date="2021" name="Commun. Biol.">
        <title>The genome of Shorea leprosula (Dipterocarpaceae) highlights the ecological relevance of drought in aseasonal tropical rainforests.</title>
        <authorList>
            <person name="Ng K.K.S."/>
            <person name="Kobayashi M.J."/>
            <person name="Fawcett J.A."/>
            <person name="Hatakeyama M."/>
            <person name="Paape T."/>
            <person name="Ng C.H."/>
            <person name="Ang C.C."/>
            <person name="Tnah L.H."/>
            <person name="Lee C.T."/>
            <person name="Nishiyama T."/>
            <person name="Sese J."/>
            <person name="O'Brien M.J."/>
            <person name="Copetti D."/>
            <person name="Mohd Noor M.I."/>
            <person name="Ong R.C."/>
            <person name="Putra M."/>
            <person name="Sireger I.Z."/>
            <person name="Indrioko S."/>
            <person name="Kosugi Y."/>
            <person name="Izuno A."/>
            <person name="Isagi Y."/>
            <person name="Lee S.L."/>
            <person name="Shimizu K.K."/>
        </authorList>
    </citation>
    <scope>NUCLEOTIDE SEQUENCE [LARGE SCALE GENOMIC DNA]</scope>
    <source>
        <strain evidence="1">214</strain>
    </source>
</reference>
<organism evidence="1 2">
    <name type="scientific">Rubroshorea leprosula</name>
    <dbReference type="NCBI Taxonomy" id="152421"/>
    <lineage>
        <taxon>Eukaryota</taxon>
        <taxon>Viridiplantae</taxon>
        <taxon>Streptophyta</taxon>
        <taxon>Embryophyta</taxon>
        <taxon>Tracheophyta</taxon>
        <taxon>Spermatophyta</taxon>
        <taxon>Magnoliopsida</taxon>
        <taxon>eudicotyledons</taxon>
        <taxon>Gunneridae</taxon>
        <taxon>Pentapetalae</taxon>
        <taxon>rosids</taxon>
        <taxon>malvids</taxon>
        <taxon>Malvales</taxon>
        <taxon>Dipterocarpaceae</taxon>
        <taxon>Rubroshorea</taxon>
    </lineage>
</organism>
<accession>A0AAV5MQP3</accession>
<comment type="caution">
    <text evidence="1">The sequence shown here is derived from an EMBL/GenBank/DDBJ whole genome shotgun (WGS) entry which is preliminary data.</text>
</comment>
<name>A0AAV5MQP3_9ROSI</name>
<keyword evidence="2" id="KW-1185">Reference proteome</keyword>
<protein>
    <recommendedName>
        <fullName evidence="3">Ribosomal protein L33</fullName>
    </recommendedName>
</protein>
<dbReference type="AlphaFoldDB" id="A0AAV5MQP3"/>
<dbReference type="Proteomes" id="UP001054252">
    <property type="component" value="Unassembled WGS sequence"/>
</dbReference>
<evidence type="ECO:0000313" key="2">
    <source>
        <dbReference type="Proteomes" id="UP001054252"/>
    </source>
</evidence>
<sequence>MAFFTNLCRASSPTKATFLLRQVRCMSNVPENTVYGGPKPQNPNQRVTLTNLRQKHKKGEPITVV</sequence>
<evidence type="ECO:0000313" key="1">
    <source>
        <dbReference type="EMBL" id="GKV50902.1"/>
    </source>
</evidence>
<proteinExistence type="predicted"/>
<feature type="non-terminal residue" evidence="1">
    <location>
        <position position="65"/>
    </location>
</feature>
<evidence type="ECO:0008006" key="3">
    <source>
        <dbReference type="Google" id="ProtNLM"/>
    </source>
</evidence>
<dbReference type="EMBL" id="BPVZ01000407">
    <property type="protein sequence ID" value="GKV50902.1"/>
    <property type="molecule type" value="Genomic_DNA"/>
</dbReference>
<gene>
    <name evidence="1" type="ORF">SLEP1_g57581</name>
</gene>